<dbReference type="Pfam" id="PF01497">
    <property type="entry name" value="Peripla_BP_2"/>
    <property type="match status" value="1"/>
</dbReference>
<dbReference type="PROSITE" id="PS51318">
    <property type="entry name" value="TAT"/>
    <property type="match status" value="1"/>
</dbReference>
<dbReference type="PRINTS" id="PR01715">
    <property type="entry name" value="FERRIBNDNGPP"/>
</dbReference>
<keyword evidence="5 6" id="KW-0732">Signal</keyword>
<accession>A0A085JEV0</accession>
<dbReference type="InterPro" id="IPR006311">
    <property type="entry name" value="TAT_signal"/>
</dbReference>
<evidence type="ECO:0000256" key="2">
    <source>
        <dbReference type="ARBA" id="ARBA00008814"/>
    </source>
</evidence>
<evidence type="ECO:0000256" key="4">
    <source>
        <dbReference type="ARBA" id="ARBA00022496"/>
    </source>
</evidence>
<dbReference type="InterPro" id="IPR002491">
    <property type="entry name" value="ABC_transptr_periplasmic_BD"/>
</dbReference>
<evidence type="ECO:0000256" key="1">
    <source>
        <dbReference type="ARBA" id="ARBA00004196"/>
    </source>
</evidence>
<dbReference type="CDD" id="cd01146">
    <property type="entry name" value="FhuD"/>
    <property type="match status" value="1"/>
</dbReference>
<evidence type="ECO:0000256" key="5">
    <source>
        <dbReference type="ARBA" id="ARBA00022729"/>
    </source>
</evidence>
<dbReference type="SUPFAM" id="SSF53807">
    <property type="entry name" value="Helical backbone' metal receptor"/>
    <property type="match status" value="1"/>
</dbReference>
<dbReference type="GO" id="GO:0030288">
    <property type="term" value="C:outer membrane-bounded periplasmic space"/>
    <property type="evidence" value="ECO:0007669"/>
    <property type="project" value="TreeGrafter"/>
</dbReference>
<dbReference type="RefSeq" id="WP_025902004.1">
    <property type="nucleotide sequence ID" value="NZ_ATMJ01000021.1"/>
</dbReference>
<proteinExistence type="inferred from homology"/>
<evidence type="ECO:0000256" key="3">
    <source>
        <dbReference type="ARBA" id="ARBA00022448"/>
    </source>
</evidence>
<evidence type="ECO:0000313" key="9">
    <source>
        <dbReference type="Proteomes" id="UP000028602"/>
    </source>
</evidence>
<dbReference type="PANTHER" id="PTHR30532:SF1">
    <property type="entry name" value="IRON(3+)-HYDROXAMATE-BINDING PROTEIN FHUD"/>
    <property type="match status" value="1"/>
</dbReference>
<dbReference type="PANTHER" id="PTHR30532">
    <property type="entry name" value="IRON III DICITRATE-BINDING PERIPLASMIC PROTEIN"/>
    <property type="match status" value="1"/>
</dbReference>
<dbReference type="eggNOG" id="COG0614">
    <property type="taxonomic scope" value="Bacteria"/>
</dbReference>
<dbReference type="GO" id="GO:1901678">
    <property type="term" value="P:iron coordination entity transport"/>
    <property type="evidence" value="ECO:0007669"/>
    <property type="project" value="UniProtKB-ARBA"/>
</dbReference>
<keyword evidence="3" id="KW-0813">Transport</keyword>
<evidence type="ECO:0000313" key="8">
    <source>
        <dbReference type="EMBL" id="KFD18996.1"/>
    </source>
</evidence>
<evidence type="ECO:0000259" key="7">
    <source>
        <dbReference type="PROSITE" id="PS50983"/>
    </source>
</evidence>
<feature type="domain" description="Fe/B12 periplasmic-binding" evidence="7">
    <location>
        <begin position="47"/>
        <end position="308"/>
    </location>
</feature>
<sequence length="308" mass="33619">MSDNYLPDGDTPMLTRRQMLCRSALIVAAASLPAGAIAAAPPASVPRVAALEWSAVETLYALGITPVAVSDIRGYHDWVAAPVLPPQVTELGLRTEPNLELLASLSPDLLILPDHSALPVSRLQQIAPVWEYSFREPGETLLNTARDNILQLALRLHREAQAQQFLTGFRQQMAGYRRQLAPMAGKKILMFTLLSPRQVLVLTHDSLFGEVLAATGLECAWQGATSLWGSVIVGTEQLLTCQADIALQFSHHDTSVTTALAGSPLWQQMPFNQQHRRYLLDPVWLYGGLCSALRFAGALARSAGEWHA</sequence>
<dbReference type="Proteomes" id="UP000028602">
    <property type="component" value="Unassembled WGS sequence"/>
</dbReference>
<dbReference type="EMBL" id="JMPR01000035">
    <property type="protein sequence ID" value="KFD18996.1"/>
    <property type="molecule type" value="Genomic_DNA"/>
</dbReference>
<comment type="similarity">
    <text evidence="2">Belongs to the bacterial solute-binding protein 8 family.</text>
</comment>
<feature type="chain" id="PRO_5001793570" evidence="6">
    <location>
        <begin position="39"/>
        <end position="308"/>
    </location>
</feature>
<reference evidence="8 9" key="1">
    <citation type="submission" date="2014-05" db="EMBL/GenBank/DDBJ databases">
        <title>ATOL: Assembling a taxonomically balanced genome-scale reconstruction of the evolutionary history of the Enterobacteriaceae.</title>
        <authorList>
            <person name="Plunkett G.III."/>
            <person name="Neeno-Eckwall E.C."/>
            <person name="Glasner J.D."/>
            <person name="Perna N.T."/>
        </authorList>
    </citation>
    <scope>NUCLEOTIDE SEQUENCE [LARGE SCALE GENOMIC DNA]</scope>
    <source>
        <strain evidence="8 9">ATCC 33301</strain>
    </source>
</reference>
<comment type="caution">
    <text evidence="8">The sequence shown here is derived from an EMBL/GenBank/DDBJ whole genome shotgun (WGS) entry which is preliminary data.</text>
</comment>
<organism evidence="8 9">
    <name type="scientific">Tatumella ptyseos ATCC 33301</name>
    <dbReference type="NCBI Taxonomy" id="1005995"/>
    <lineage>
        <taxon>Bacteria</taxon>
        <taxon>Pseudomonadati</taxon>
        <taxon>Pseudomonadota</taxon>
        <taxon>Gammaproteobacteria</taxon>
        <taxon>Enterobacterales</taxon>
        <taxon>Erwiniaceae</taxon>
        <taxon>Tatumella</taxon>
    </lineage>
</organism>
<feature type="signal peptide" evidence="6">
    <location>
        <begin position="1"/>
        <end position="38"/>
    </location>
</feature>
<dbReference type="AlphaFoldDB" id="A0A085JEV0"/>
<dbReference type="PROSITE" id="PS50983">
    <property type="entry name" value="FE_B12_PBP"/>
    <property type="match status" value="1"/>
</dbReference>
<evidence type="ECO:0000256" key="6">
    <source>
        <dbReference type="SAM" id="SignalP"/>
    </source>
</evidence>
<keyword evidence="4" id="KW-0410">Iron transport</keyword>
<comment type="subcellular location">
    <subcellularLocation>
        <location evidence="1">Cell envelope</location>
    </subcellularLocation>
</comment>
<keyword evidence="9" id="KW-1185">Reference proteome</keyword>
<dbReference type="InterPro" id="IPR051313">
    <property type="entry name" value="Bact_iron-sidero_bind"/>
</dbReference>
<dbReference type="NCBIfam" id="NF007864">
    <property type="entry name" value="PRK10576.1"/>
    <property type="match status" value="1"/>
</dbReference>
<gene>
    <name evidence="8" type="ORF">GTPT_2297</name>
</gene>
<dbReference type="Gene3D" id="3.40.50.1980">
    <property type="entry name" value="Nitrogenase molybdenum iron protein domain"/>
    <property type="match status" value="2"/>
</dbReference>
<name>A0A085JEV0_9GAMM</name>
<keyword evidence="4" id="KW-0408">Iron</keyword>
<keyword evidence="4" id="KW-0406">Ion transport</keyword>
<protein>
    <submittedName>
        <fullName evidence="8">Periplasmic substrate-binding component of an ABC superfamily ferric hydroxamate transporter</fullName>
    </submittedName>
</protein>